<evidence type="ECO:0000256" key="8">
    <source>
        <dbReference type="SAM" id="MobiDB-lite"/>
    </source>
</evidence>
<dbReference type="InterPro" id="IPR054708">
    <property type="entry name" value="MTPAP-like_central"/>
</dbReference>
<dbReference type="GO" id="GO:0046872">
    <property type="term" value="F:metal ion binding"/>
    <property type="evidence" value="ECO:0007669"/>
    <property type="project" value="UniProtKB-KW"/>
</dbReference>
<dbReference type="SUPFAM" id="SSF81631">
    <property type="entry name" value="PAP/OAS1 substrate-binding domain"/>
    <property type="match status" value="1"/>
</dbReference>
<dbReference type="Gene3D" id="3.30.460.10">
    <property type="entry name" value="Beta Polymerase, domain 2"/>
    <property type="match status" value="1"/>
</dbReference>
<reference evidence="11" key="1">
    <citation type="submission" date="2021-02" db="EMBL/GenBank/DDBJ databases">
        <authorList>
            <person name="Dougan E. K."/>
            <person name="Rhodes N."/>
            <person name="Thang M."/>
            <person name="Chan C."/>
        </authorList>
    </citation>
    <scope>NUCLEOTIDE SEQUENCE</scope>
</reference>
<feature type="non-terminal residue" evidence="11">
    <location>
        <position position="360"/>
    </location>
</feature>
<gene>
    <name evidence="11" type="ORF">PGLA2088_LOCUS26776</name>
</gene>
<dbReference type="InterPro" id="IPR002058">
    <property type="entry name" value="PAP_assoc"/>
</dbReference>
<evidence type="ECO:0000313" key="11">
    <source>
        <dbReference type="EMBL" id="CAE8690055.1"/>
    </source>
</evidence>
<evidence type="ECO:0000256" key="1">
    <source>
        <dbReference type="ARBA" id="ARBA00001936"/>
    </source>
</evidence>
<evidence type="ECO:0000256" key="4">
    <source>
        <dbReference type="ARBA" id="ARBA00022490"/>
    </source>
</evidence>
<evidence type="ECO:0000313" key="12">
    <source>
        <dbReference type="Proteomes" id="UP000626109"/>
    </source>
</evidence>
<evidence type="ECO:0000256" key="3">
    <source>
        <dbReference type="ARBA" id="ARBA00004496"/>
    </source>
</evidence>
<keyword evidence="5" id="KW-0808">Transferase</keyword>
<dbReference type="EMBL" id="CAJNNW010027181">
    <property type="protein sequence ID" value="CAE8690055.1"/>
    <property type="molecule type" value="Genomic_DNA"/>
</dbReference>
<keyword evidence="6" id="KW-0479">Metal-binding</keyword>
<accession>A0A813K4N7</accession>
<keyword evidence="7" id="KW-0460">Magnesium</keyword>
<dbReference type="GO" id="GO:0005737">
    <property type="term" value="C:cytoplasm"/>
    <property type="evidence" value="ECO:0007669"/>
    <property type="project" value="UniProtKB-SubCell"/>
</dbReference>
<feature type="non-terminal residue" evidence="11">
    <location>
        <position position="1"/>
    </location>
</feature>
<dbReference type="CDD" id="cd05402">
    <property type="entry name" value="NT_PAP_TUTase"/>
    <property type="match status" value="1"/>
</dbReference>
<comment type="subcellular location">
    <subcellularLocation>
        <location evidence="3">Cytoplasm</location>
    </subcellularLocation>
</comment>
<dbReference type="PANTHER" id="PTHR12271:SF40">
    <property type="entry name" value="POLY(A) RNA POLYMERASE GLD2"/>
    <property type="match status" value="1"/>
</dbReference>
<evidence type="ECO:0008006" key="13">
    <source>
        <dbReference type="Google" id="ProtNLM"/>
    </source>
</evidence>
<keyword evidence="4" id="KW-0963">Cytoplasm</keyword>
<feature type="region of interest" description="Disordered" evidence="8">
    <location>
        <begin position="337"/>
        <end position="360"/>
    </location>
</feature>
<protein>
    <recommendedName>
        <fullName evidence="13">Polynucleotide adenylyltransferase</fullName>
    </recommendedName>
</protein>
<dbReference type="Proteomes" id="UP000626109">
    <property type="component" value="Unassembled WGS sequence"/>
</dbReference>
<feature type="domain" description="Poly(A) RNA polymerase mitochondrial-like central palm" evidence="10">
    <location>
        <begin position="19"/>
        <end position="155"/>
    </location>
</feature>
<organism evidence="11 12">
    <name type="scientific">Polarella glacialis</name>
    <name type="common">Dinoflagellate</name>
    <dbReference type="NCBI Taxonomy" id="89957"/>
    <lineage>
        <taxon>Eukaryota</taxon>
        <taxon>Sar</taxon>
        <taxon>Alveolata</taxon>
        <taxon>Dinophyceae</taxon>
        <taxon>Suessiales</taxon>
        <taxon>Suessiaceae</taxon>
        <taxon>Polarella</taxon>
    </lineage>
</organism>
<evidence type="ECO:0000259" key="10">
    <source>
        <dbReference type="Pfam" id="PF22600"/>
    </source>
</evidence>
<dbReference type="GO" id="GO:0016779">
    <property type="term" value="F:nucleotidyltransferase activity"/>
    <property type="evidence" value="ECO:0007669"/>
    <property type="project" value="TreeGrafter"/>
</dbReference>
<dbReference type="Pfam" id="PF22600">
    <property type="entry name" value="MTPAP-like_central"/>
    <property type="match status" value="1"/>
</dbReference>
<comment type="cofactor">
    <cofactor evidence="1">
        <name>Mn(2+)</name>
        <dbReference type="ChEBI" id="CHEBI:29035"/>
    </cofactor>
</comment>
<dbReference type="SUPFAM" id="SSF81301">
    <property type="entry name" value="Nucleotidyltransferase"/>
    <property type="match status" value="1"/>
</dbReference>
<evidence type="ECO:0000256" key="5">
    <source>
        <dbReference type="ARBA" id="ARBA00022679"/>
    </source>
</evidence>
<comment type="cofactor">
    <cofactor evidence="2">
        <name>Mg(2+)</name>
        <dbReference type="ChEBI" id="CHEBI:18420"/>
    </cofactor>
</comment>
<dbReference type="InterPro" id="IPR043519">
    <property type="entry name" value="NT_sf"/>
</dbReference>
<dbReference type="GO" id="GO:0031123">
    <property type="term" value="P:RNA 3'-end processing"/>
    <property type="evidence" value="ECO:0007669"/>
    <property type="project" value="TreeGrafter"/>
</dbReference>
<name>A0A813K4N7_POLGL</name>
<evidence type="ECO:0000259" key="9">
    <source>
        <dbReference type="Pfam" id="PF03828"/>
    </source>
</evidence>
<evidence type="ECO:0000256" key="2">
    <source>
        <dbReference type="ARBA" id="ARBA00001946"/>
    </source>
</evidence>
<dbReference type="Gene3D" id="1.10.1410.10">
    <property type="match status" value="1"/>
</dbReference>
<feature type="domain" description="PAP-associated" evidence="9">
    <location>
        <begin position="241"/>
        <end position="300"/>
    </location>
</feature>
<proteinExistence type="predicted"/>
<evidence type="ECO:0000256" key="6">
    <source>
        <dbReference type="ARBA" id="ARBA00022723"/>
    </source>
</evidence>
<comment type="caution">
    <text evidence="11">The sequence shown here is derived from an EMBL/GenBank/DDBJ whole genome shotgun (WGS) entry which is preliminary data.</text>
</comment>
<sequence length="360" mass="39700">VGGPGEGDDFHFAVRWEAKLHDIADSFLPSVAEHLQVAQCLKDLQVVLRANLERPASWRVAAFGSSVNGCGTRGGDIDVVAYEDLAVGCKASDARSILQKLKPLLNKGRLFSVRVAVMGARVPILKLRYAGDRDVDLSVNNTFPLPNTRLLGAYADLDPRVRKLGILVKLWSKHWGVCGAADGSLSSYAFQNMVIYFLQESEKLPCLQKCGGGDATFEDDEDVRSLLESLLADGFALHRKLGDLFLDFFVFYTSASRFKWGTEVVSIRVGCRTDASAAEFKELKQRKQKQLHIEDPFVLSRNLCDVLWGQGEVMLWQALLAAKSALQKGRFHELLPSSGAPRQSSEVGRRWGRNSAPGGY</sequence>
<dbReference type="PANTHER" id="PTHR12271">
    <property type="entry name" value="POLY A POLYMERASE CID PAP -RELATED"/>
    <property type="match status" value="1"/>
</dbReference>
<dbReference type="Pfam" id="PF03828">
    <property type="entry name" value="PAP_assoc"/>
    <property type="match status" value="1"/>
</dbReference>
<evidence type="ECO:0000256" key="7">
    <source>
        <dbReference type="ARBA" id="ARBA00022842"/>
    </source>
</evidence>
<dbReference type="AlphaFoldDB" id="A0A813K4N7"/>